<evidence type="ECO:0008006" key="4">
    <source>
        <dbReference type="Google" id="ProtNLM"/>
    </source>
</evidence>
<dbReference type="Proteomes" id="UP000054683">
    <property type="component" value="Unassembled WGS sequence"/>
</dbReference>
<feature type="compositionally biased region" description="Polar residues" evidence="1">
    <location>
        <begin position="75"/>
        <end position="86"/>
    </location>
</feature>
<proteinExistence type="predicted"/>
<dbReference type="InterPro" id="IPR021769">
    <property type="entry name" value="DUF3331"/>
</dbReference>
<gene>
    <name evidence="2" type="ORF">AWB69_03509</name>
</gene>
<name>A0A158GYJ9_9BURK</name>
<dbReference type="EMBL" id="FCOK02000021">
    <property type="protein sequence ID" value="SAL36550.1"/>
    <property type="molecule type" value="Genomic_DNA"/>
</dbReference>
<feature type="region of interest" description="Disordered" evidence="1">
    <location>
        <begin position="1"/>
        <end position="58"/>
    </location>
</feature>
<sequence>MLNDEPNTALEILSENGARPTSIGPALPSSHHSSPHRPGRLTRSTSGDGASSAKGPDPWATTLAAIHQFSAPSDSMWNSPDLSSLPASAGKPRHPRKTDGDDVRTFTVTVVEELPKAHFALRWHDPTLCNYEAQVWSPCSAPASGRCALSGKHIKLGDKVYHPRNRGRVKPLNGDAMILARELIKAHIAPAHADVNSTSL</sequence>
<protein>
    <recommendedName>
        <fullName evidence="4">Ribosomal protein S14</fullName>
    </recommendedName>
</protein>
<dbReference type="AlphaFoldDB" id="A0A158GYJ9"/>
<dbReference type="RefSeq" id="WP_062086734.1">
    <property type="nucleotide sequence ID" value="NZ_FCOK02000021.1"/>
</dbReference>
<evidence type="ECO:0000313" key="3">
    <source>
        <dbReference type="Proteomes" id="UP000054683"/>
    </source>
</evidence>
<reference evidence="2 3" key="1">
    <citation type="submission" date="2016-01" db="EMBL/GenBank/DDBJ databases">
        <authorList>
            <person name="Oliw E.H."/>
        </authorList>
    </citation>
    <scope>NUCLEOTIDE SEQUENCE [LARGE SCALE GENOMIC DNA]</scope>
    <source>
        <strain evidence="2">LMG 27134</strain>
    </source>
</reference>
<evidence type="ECO:0000256" key="1">
    <source>
        <dbReference type="SAM" id="MobiDB-lite"/>
    </source>
</evidence>
<evidence type="ECO:0000313" key="2">
    <source>
        <dbReference type="EMBL" id="SAL36550.1"/>
    </source>
</evidence>
<feature type="region of interest" description="Disordered" evidence="1">
    <location>
        <begin position="75"/>
        <end position="101"/>
    </location>
</feature>
<dbReference type="Pfam" id="PF11811">
    <property type="entry name" value="DUF3331"/>
    <property type="match status" value="1"/>
</dbReference>
<accession>A0A158GYJ9</accession>
<organism evidence="2 3">
    <name type="scientific">Caballeronia udeis</name>
    <dbReference type="NCBI Taxonomy" id="1232866"/>
    <lineage>
        <taxon>Bacteria</taxon>
        <taxon>Pseudomonadati</taxon>
        <taxon>Pseudomonadota</taxon>
        <taxon>Betaproteobacteria</taxon>
        <taxon>Burkholderiales</taxon>
        <taxon>Burkholderiaceae</taxon>
        <taxon>Caballeronia</taxon>
    </lineage>
</organism>